<dbReference type="GO" id="GO:0016139">
    <property type="term" value="P:glycoside catabolic process"/>
    <property type="evidence" value="ECO:0007669"/>
    <property type="project" value="TreeGrafter"/>
</dbReference>
<reference evidence="11 12" key="1">
    <citation type="submission" date="2019-02" db="EMBL/GenBank/DDBJ databases">
        <title>Deep-cultivation of Planctomycetes and their phenomic and genomic characterization uncovers novel biology.</title>
        <authorList>
            <person name="Wiegand S."/>
            <person name="Jogler M."/>
            <person name="Boedeker C."/>
            <person name="Pinto D."/>
            <person name="Vollmers J."/>
            <person name="Rivas-Marin E."/>
            <person name="Kohn T."/>
            <person name="Peeters S.H."/>
            <person name="Heuer A."/>
            <person name="Rast P."/>
            <person name="Oberbeckmann S."/>
            <person name="Bunk B."/>
            <person name="Jeske O."/>
            <person name="Meyerdierks A."/>
            <person name="Storesund J.E."/>
            <person name="Kallscheuer N."/>
            <person name="Luecker S."/>
            <person name="Lage O.M."/>
            <person name="Pohl T."/>
            <person name="Merkel B.J."/>
            <person name="Hornburger P."/>
            <person name="Mueller R.-W."/>
            <person name="Bruemmer F."/>
            <person name="Labrenz M."/>
            <person name="Spormann A.M."/>
            <person name="Op Den Camp H."/>
            <person name="Overmann J."/>
            <person name="Amann R."/>
            <person name="Jetten M.S.M."/>
            <person name="Mascher T."/>
            <person name="Medema M.H."/>
            <person name="Devos D.P."/>
            <person name="Kaster A.-K."/>
            <person name="Ovreas L."/>
            <person name="Rohde M."/>
            <person name="Galperin M.Y."/>
            <person name="Jogler C."/>
        </authorList>
    </citation>
    <scope>NUCLEOTIDE SEQUENCE [LARGE SCALE GENOMIC DNA]</scope>
    <source>
        <strain evidence="11 12">CA13</strain>
    </source>
</reference>
<dbReference type="PRINTS" id="PR00741">
    <property type="entry name" value="GLHYDRLASE29"/>
</dbReference>
<feature type="chain" id="PRO_5023098777" description="alpha-L-fucosidase" evidence="7">
    <location>
        <begin position="23"/>
        <end position="632"/>
    </location>
</feature>
<dbReference type="GO" id="GO:0006004">
    <property type="term" value="P:fucose metabolic process"/>
    <property type="evidence" value="ECO:0007669"/>
    <property type="project" value="InterPro"/>
</dbReference>
<dbReference type="AlphaFoldDB" id="A0A5C5ZCW0"/>
<protein>
    <recommendedName>
        <fullName evidence="3">alpha-L-fucosidase</fullName>
        <ecNumber evidence="3">3.2.1.51</ecNumber>
    </recommendedName>
</protein>
<feature type="signal peptide" evidence="7">
    <location>
        <begin position="1"/>
        <end position="22"/>
    </location>
</feature>
<evidence type="ECO:0000259" key="9">
    <source>
        <dbReference type="Pfam" id="PF16757"/>
    </source>
</evidence>
<dbReference type="Gene3D" id="2.60.40.1180">
    <property type="entry name" value="Golgi alpha-mannosidase II"/>
    <property type="match status" value="1"/>
</dbReference>
<evidence type="ECO:0000256" key="1">
    <source>
        <dbReference type="ARBA" id="ARBA00004071"/>
    </source>
</evidence>
<dbReference type="Pfam" id="PF01120">
    <property type="entry name" value="Alpha_L_fucos"/>
    <property type="match status" value="1"/>
</dbReference>
<dbReference type="Pfam" id="PF16871">
    <property type="entry name" value="DUF5077"/>
    <property type="match status" value="1"/>
</dbReference>
<accession>A0A5C5ZCW0</accession>
<feature type="domain" description="DUF5077" evidence="10">
    <location>
        <begin position="520"/>
        <end position="611"/>
    </location>
</feature>
<comment type="similarity">
    <text evidence="2">Belongs to the glycosyl hydrolase 29 family.</text>
</comment>
<dbReference type="RefSeq" id="WP_419194897.1">
    <property type="nucleotide sequence ID" value="NZ_SJPJ01000001.1"/>
</dbReference>
<keyword evidence="12" id="KW-1185">Reference proteome</keyword>
<comment type="function">
    <text evidence="1">Alpha-L-fucosidase is responsible for hydrolyzing the alpha-1,6-linked fucose joined to the reducing-end N-acetylglucosamine of the carbohydrate moieties of glycoproteins.</text>
</comment>
<evidence type="ECO:0000256" key="4">
    <source>
        <dbReference type="ARBA" id="ARBA00022729"/>
    </source>
</evidence>
<organism evidence="11 12">
    <name type="scientific">Novipirellula herctigrandis</name>
    <dbReference type="NCBI Taxonomy" id="2527986"/>
    <lineage>
        <taxon>Bacteria</taxon>
        <taxon>Pseudomonadati</taxon>
        <taxon>Planctomycetota</taxon>
        <taxon>Planctomycetia</taxon>
        <taxon>Pirellulales</taxon>
        <taxon>Pirellulaceae</taxon>
        <taxon>Novipirellula</taxon>
    </lineage>
</organism>
<evidence type="ECO:0000313" key="11">
    <source>
        <dbReference type="EMBL" id="TWT84413.1"/>
    </source>
</evidence>
<dbReference type="Gene3D" id="2.60.120.260">
    <property type="entry name" value="Galactose-binding domain-like"/>
    <property type="match status" value="1"/>
</dbReference>
<keyword evidence="5" id="KW-0378">Hydrolase</keyword>
<dbReference type="SMART" id="SM00812">
    <property type="entry name" value="Alpha_L_fucos"/>
    <property type="match status" value="1"/>
</dbReference>
<dbReference type="InterPro" id="IPR017853">
    <property type="entry name" value="GH"/>
</dbReference>
<dbReference type="EC" id="3.2.1.51" evidence="3"/>
<dbReference type="PANTHER" id="PTHR10030:SF37">
    <property type="entry name" value="ALPHA-L-FUCOSIDASE-RELATED"/>
    <property type="match status" value="1"/>
</dbReference>
<dbReference type="Gene3D" id="3.20.20.80">
    <property type="entry name" value="Glycosidases"/>
    <property type="match status" value="1"/>
</dbReference>
<keyword evidence="4 7" id="KW-0732">Signal</keyword>
<dbReference type="Pfam" id="PF16757">
    <property type="entry name" value="Fucosidase_C"/>
    <property type="match status" value="1"/>
</dbReference>
<keyword evidence="6" id="KW-0326">Glycosidase</keyword>
<evidence type="ECO:0000256" key="6">
    <source>
        <dbReference type="ARBA" id="ARBA00023295"/>
    </source>
</evidence>
<dbReference type="GO" id="GO:0005764">
    <property type="term" value="C:lysosome"/>
    <property type="evidence" value="ECO:0007669"/>
    <property type="project" value="TreeGrafter"/>
</dbReference>
<feature type="domain" description="Alpha-L-fucosidase C-terminal" evidence="9">
    <location>
        <begin position="409"/>
        <end position="489"/>
    </location>
</feature>
<dbReference type="EMBL" id="SJPJ01000001">
    <property type="protein sequence ID" value="TWT84413.1"/>
    <property type="molecule type" value="Genomic_DNA"/>
</dbReference>
<dbReference type="SUPFAM" id="SSF51445">
    <property type="entry name" value="(Trans)glycosidases"/>
    <property type="match status" value="1"/>
</dbReference>
<evidence type="ECO:0000256" key="3">
    <source>
        <dbReference type="ARBA" id="ARBA00012662"/>
    </source>
</evidence>
<dbReference type="InterPro" id="IPR000933">
    <property type="entry name" value="Glyco_hydro_29"/>
</dbReference>
<evidence type="ECO:0000256" key="5">
    <source>
        <dbReference type="ARBA" id="ARBA00022801"/>
    </source>
</evidence>
<evidence type="ECO:0000256" key="2">
    <source>
        <dbReference type="ARBA" id="ARBA00007951"/>
    </source>
</evidence>
<evidence type="ECO:0000259" key="8">
    <source>
        <dbReference type="Pfam" id="PF01120"/>
    </source>
</evidence>
<dbReference type="SUPFAM" id="SSF49785">
    <property type="entry name" value="Galactose-binding domain-like"/>
    <property type="match status" value="1"/>
</dbReference>
<comment type="caution">
    <text evidence="11">The sequence shown here is derived from an EMBL/GenBank/DDBJ whole genome shotgun (WGS) entry which is preliminary data.</text>
</comment>
<dbReference type="InterPro" id="IPR016286">
    <property type="entry name" value="FUC_metazoa-typ"/>
</dbReference>
<gene>
    <name evidence="11" type="ORF">CA13_58910</name>
</gene>
<evidence type="ECO:0000256" key="7">
    <source>
        <dbReference type="SAM" id="SignalP"/>
    </source>
</evidence>
<dbReference type="PANTHER" id="PTHR10030">
    <property type="entry name" value="ALPHA-L-FUCOSIDASE"/>
    <property type="match status" value="1"/>
</dbReference>
<sequence precursor="true">MNRALGYVLLLSFSLGFQGLYAQTPTYERTWDSLTQHPIPEWFEDAKFGIYAHLGPYCVPAHGSEWYPRNMYRKSKDASKEGLFERHQRVYGDQSKFGYKDFIPMFTMENFDAAAWAQLYKDAGARFAGPVAEHHDGFSMWPSKVNRWNASDMGPKRDIVGELVSEIRKRDMKVITSFHHSHNHNGDYFQPIDVDEAKAKRWDVFQPEYADLYGHYPDRKQSLDIWWGKLREVIDAYKPDQIWFDFGLKKIPDDYKQRFAAYYYNKEGEWDKPVIITRKGDHLPDGVGVLDIERGRMKGMGEQLWQTDDSTAYNSWSGVEGLQVKPTEEVLQVLIDIVSKNGVLLLNVCPSADGTISNDQQAMLRGIGDWLKINGEAIYATRPWEVFGEGPTRLQKGGGFLKTLMYTGQDIRYTRSKDGKSLYAICMGWPDAKLLLQSPLVTGKKADAEVTLLGHGKIPHRIVDDQIALHVPELKEQDRPCQHAYAFKLSGFEFALNPMTVLPTITLQADTAVLDGEKVQQQEKAGRTNIGYWDNATESAHWLMRVNEPGYYQVRAEAASANGTTALRVSVNHQNASISIAKSRSWDNPQWNDGEAIEFTEPGIYHVMLKPEDPSTWKAVNVWQLQFQPTKQ</sequence>
<evidence type="ECO:0000259" key="10">
    <source>
        <dbReference type="Pfam" id="PF16871"/>
    </source>
</evidence>
<dbReference type="Proteomes" id="UP000315010">
    <property type="component" value="Unassembled WGS sequence"/>
</dbReference>
<feature type="domain" description="Glycoside hydrolase family 29 N-terminal" evidence="8">
    <location>
        <begin position="22"/>
        <end position="376"/>
    </location>
</feature>
<dbReference type="GO" id="GO:0004560">
    <property type="term" value="F:alpha-L-fucosidase activity"/>
    <property type="evidence" value="ECO:0007669"/>
    <property type="project" value="InterPro"/>
</dbReference>
<dbReference type="InterPro" id="IPR008979">
    <property type="entry name" value="Galactose-bd-like_sf"/>
</dbReference>
<dbReference type="InterPro" id="IPR057739">
    <property type="entry name" value="Glyco_hydro_29_N"/>
</dbReference>
<name>A0A5C5ZCW0_9BACT</name>
<dbReference type="InterPro" id="IPR031712">
    <property type="entry name" value="DUF5077"/>
</dbReference>
<dbReference type="InterPro" id="IPR013780">
    <property type="entry name" value="Glyco_hydro_b"/>
</dbReference>
<evidence type="ECO:0000313" key="12">
    <source>
        <dbReference type="Proteomes" id="UP000315010"/>
    </source>
</evidence>
<dbReference type="InterPro" id="IPR031919">
    <property type="entry name" value="Fucosidase_C"/>
</dbReference>
<proteinExistence type="inferred from homology"/>